<feature type="compositionally biased region" description="Acidic residues" evidence="1">
    <location>
        <begin position="420"/>
        <end position="431"/>
    </location>
</feature>
<organism evidence="2 3">
    <name type="scientific">Streptomyces violaceusniger (strain Tu 4113)</name>
    <dbReference type="NCBI Taxonomy" id="653045"/>
    <lineage>
        <taxon>Bacteria</taxon>
        <taxon>Bacillati</taxon>
        <taxon>Actinomycetota</taxon>
        <taxon>Actinomycetes</taxon>
        <taxon>Kitasatosporales</taxon>
        <taxon>Streptomycetaceae</taxon>
        <taxon>Streptomyces</taxon>
        <taxon>Streptomyces violaceusniger group</taxon>
    </lineage>
</organism>
<geneLocation type="plasmid" evidence="2 3">
    <name>pSTRVI02</name>
</geneLocation>
<dbReference type="KEGG" id="svl:Strvi_0034"/>
<keyword evidence="2" id="KW-0614">Plasmid</keyword>
<keyword evidence="3" id="KW-1185">Reference proteome</keyword>
<sequence length="437" mass="47462">MVSTCPGPRVEVTGPRIRPARFGLFSVAEVETVEDGTWEWGLQYRSQGCDANVYSWPRPCIAPPLPVQPVTIRVELFVGAAAPDDGTPRLECSPPEEHRDYRTLFAVASADPCWALPPSTRIQVQADGGHLVTIPILGPKGAAEEEADGAGNWVAAIPKDCVSRILIREAGLGAEKYVDFRPDLTGAAVTFDLSPDPEAWLNERRKVLDGPPGYVCGDPFWIYTSAACMPGADFTKDAEPMARRRMETGEQRAVEEWLWRSMRESHPIPVGGECSGSFRRMPWPAARLEVCLSRLETALTQTLGGMGVLHVPSVVAMRLASLGSIWTDLSGWYTPLGTPVVFGTGYDATLGPVDQGVTPDQIVMYGTGPVTVRRGPVNVYDGFDRLTNNYAAIAERAYALTTDCALLYTACPNDWCQAPEPDEDEGEDEPGQPEPGP</sequence>
<reference evidence="2" key="1">
    <citation type="submission" date="2011-08" db="EMBL/GenBank/DDBJ databases">
        <title>Complete sequence of plasmid 2 of Streptomyces violaceusniger Tu 4113.</title>
        <authorList>
            <consortium name="US DOE Joint Genome Institute"/>
            <person name="Lucas S."/>
            <person name="Han J."/>
            <person name="Lapidus A."/>
            <person name="Cheng J.-F."/>
            <person name="Goodwin L."/>
            <person name="Pitluck S."/>
            <person name="Peters L."/>
            <person name="Ivanova N."/>
            <person name="Daligault H."/>
            <person name="Detter J.C."/>
            <person name="Han C."/>
            <person name="Tapia R."/>
            <person name="Land M."/>
            <person name="Hauser L."/>
            <person name="Kyrpides N."/>
            <person name="Ivanova N."/>
            <person name="Pagani I."/>
            <person name="Hagen A."/>
            <person name="Katz L."/>
            <person name="Fiedler H.-P."/>
            <person name="Keasling J."/>
            <person name="Fortman J."/>
            <person name="Woyke T."/>
        </authorList>
    </citation>
    <scope>NUCLEOTIDE SEQUENCE [LARGE SCALE GENOMIC DNA]</scope>
    <source>
        <strain evidence="2">Tu 4113</strain>
        <plasmid evidence="2">pSTRVI02</plasmid>
    </source>
</reference>
<protein>
    <submittedName>
        <fullName evidence="2">Uncharacterized protein</fullName>
    </submittedName>
</protein>
<gene>
    <name evidence="2" type="ORF">Strvi_0034</name>
</gene>
<evidence type="ECO:0000313" key="3">
    <source>
        <dbReference type="Proteomes" id="UP000008703"/>
    </source>
</evidence>
<name>G2PHG5_STRV4</name>
<evidence type="ECO:0000313" key="2">
    <source>
        <dbReference type="EMBL" id="AEM88811.1"/>
    </source>
</evidence>
<feature type="region of interest" description="Disordered" evidence="1">
    <location>
        <begin position="417"/>
        <end position="437"/>
    </location>
</feature>
<dbReference type="AlphaFoldDB" id="G2PHG5"/>
<dbReference type="HOGENOM" id="CLU_707724_0_0_11"/>
<dbReference type="eggNOG" id="ENOG5031FCB">
    <property type="taxonomic scope" value="Bacteria"/>
</dbReference>
<proteinExistence type="predicted"/>
<dbReference type="EMBL" id="CP002996">
    <property type="protein sequence ID" value="AEM88811.1"/>
    <property type="molecule type" value="Genomic_DNA"/>
</dbReference>
<dbReference type="Proteomes" id="UP000008703">
    <property type="component" value="Plasmid pSTRVI02"/>
</dbReference>
<accession>G2PHG5</accession>
<evidence type="ECO:0000256" key="1">
    <source>
        <dbReference type="SAM" id="MobiDB-lite"/>
    </source>
</evidence>